<organism evidence="5 6">
    <name type="scientific">Microbacterium dauci</name>
    <dbReference type="NCBI Taxonomy" id="3048008"/>
    <lineage>
        <taxon>Bacteria</taxon>
        <taxon>Bacillati</taxon>
        <taxon>Actinomycetota</taxon>
        <taxon>Actinomycetes</taxon>
        <taxon>Micrococcales</taxon>
        <taxon>Microbacteriaceae</taxon>
        <taxon>Microbacterium</taxon>
    </lineage>
</organism>
<protein>
    <submittedName>
        <fullName evidence="5">LacI family DNA-binding transcriptional regulator</fullName>
    </submittedName>
</protein>
<dbReference type="InterPro" id="IPR028082">
    <property type="entry name" value="Peripla_BP_I"/>
</dbReference>
<accession>A0ABT6ZBQ4</accession>
<comment type="caution">
    <text evidence="5">The sequence shown here is derived from an EMBL/GenBank/DDBJ whole genome shotgun (WGS) entry which is preliminary data.</text>
</comment>
<name>A0ABT6ZBQ4_9MICO</name>
<evidence type="ECO:0000256" key="1">
    <source>
        <dbReference type="ARBA" id="ARBA00023015"/>
    </source>
</evidence>
<gene>
    <name evidence="5" type="ORF">QNI14_03900</name>
</gene>
<dbReference type="SUPFAM" id="SSF47413">
    <property type="entry name" value="lambda repressor-like DNA-binding domains"/>
    <property type="match status" value="1"/>
</dbReference>
<dbReference type="CDD" id="cd01392">
    <property type="entry name" value="HTH_LacI"/>
    <property type="match status" value="1"/>
</dbReference>
<dbReference type="PROSITE" id="PS50932">
    <property type="entry name" value="HTH_LACI_2"/>
    <property type="match status" value="1"/>
</dbReference>
<dbReference type="EMBL" id="JASJND010000002">
    <property type="protein sequence ID" value="MDJ1113590.1"/>
    <property type="molecule type" value="Genomic_DNA"/>
</dbReference>
<keyword evidence="6" id="KW-1185">Reference proteome</keyword>
<dbReference type="PRINTS" id="PR00036">
    <property type="entry name" value="HTHLACI"/>
</dbReference>
<evidence type="ECO:0000259" key="4">
    <source>
        <dbReference type="PROSITE" id="PS50932"/>
    </source>
</evidence>
<evidence type="ECO:0000313" key="6">
    <source>
        <dbReference type="Proteomes" id="UP001321481"/>
    </source>
</evidence>
<dbReference type="PROSITE" id="PS00356">
    <property type="entry name" value="HTH_LACI_1"/>
    <property type="match status" value="1"/>
</dbReference>
<evidence type="ECO:0000256" key="3">
    <source>
        <dbReference type="ARBA" id="ARBA00023163"/>
    </source>
</evidence>
<dbReference type="SUPFAM" id="SSF53822">
    <property type="entry name" value="Periplasmic binding protein-like I"/>
    <property type="match status" value="1"/>
</dbReference>
<evidence type="ECO:0000313" key="5">
    <source>
        <dbReference type="EMBL" id="MDJ1113590.1"/>
    </source>
</evidence>
<reference evidence="5 6" key="1">
    <citation type="submission" date="2023-05" db="EMBL/GenBank/DDBJ databases">
        <title>Microbacterium dauci sp.nov., Isolated from Carrot Rhizosphere Soil.</title>
        <authorList>
            <person name="Xiao Z."/>
            <person name="Zheng J."/>
        </authorList>
    </citation>
    <scope>NUCLEOTIDE SEQUENCE [LARGE SCALE GENOMIC DNA]</scope>
    <source>
        <strain evidence="5 6">LX3-4</strain>
    </source>
</reference>
<dbReference type="Gene3D" id="1.10.260.40">
    <property type="entry name" value="lambda repressor-like DNA-binding domains"/>
    <property type="match status" value="1"/>
</dbReference>
<dbReference type="Proteomes" id="UP001321481">
    <property type="component" value="Unassembled WGS sequence"/>
</dbReference>
<feature type="domain" description="HTH lacI-type" evidence="4">
    <location>
        <begin position="2"/>
        <end position="56"/>
    </location>
</feature>
<dbReference type="PANTHER" id="PTHR30146:SF109">
    <property type="entry name" value="HTH-TYPE TRANSCRIPTIONAL REGULATOR GALS"/>
    <property type="match status" value="1"/>
</dbReference>
<keyword evidence="3" id="KW-0804">Transcription</keyword>
<keyword evidence="1" id="KW-0805">Transcription regulation</keyword>
<dbReference type="SMART" id="SM00354">
    <property type="entry name" value="HTH_LACI"/>
    <property type="match status" value="1"/>
</dbReference>
<proteinExistence type="predicted"/>
<evidence type="ECO:0000256" key="2">
    <source>
        <dbReference type="ARBA" id="ARBA00023125"/>
    </source>
</evidence>
<dbReference type="Pfam" id="PF13377">
    <property type="entry name" value="Peripla_BP_3"/>
    <property type="match status" value="1"/>
</dbReference>
<dbReference type="InterPro" id="IPR000843">
    <property type="entry name" value="HTH_LacI"/>
</dbReference>
<dbReference type="RefSeq" id="WP_283715001.1">
    <property type="nucleotide sequence ID" value="NZ_JASJND010000002.1"/>
</dbReference>
<dbReference type="InterPro" id="IPR010982">
    <property type="entry name" value="Lambda_DNA-bd_dom_sf"/>
</dbReference>
<dbReference type="GO" id="GO:0003677">
    <property type="term" value="F:DNA binding"/>
    <property type="evidence" value="ECO:0007669"/>
    <property type="project" value="UniProtKB-KW"/>
</dbReference>
<sequence>MATIRDVARHVGVSPATVSRVINGVPGFSADTRERVEAAVAELGYEPDTLARGLRTMQSAVIGVLATAVSDALASQVMSGIESAARSRGYTVMLGRAGLGAEHAPSYLRSFKTYRAAGVVVISSAITGDMRRIAGARLPLMAVAIRNGDVFPSLAIDDEQAAYDGTRRLLELGHREIGLLAGDESSMLVNAPRERGYQHAMAEADAPTLVERGNSLYDSAPPALGRLLERAPRLSAVFALSDEMGAAAINELQRRGRRVPEDVSVLGFDNTRTSQHVHPALSTVAQPLERMGEQAVFGLLDGTWRSRIFEHRLIERGSTASAPSPAPSRKRNLP</sequence>
<dbReference type="InterPro" id="IPR046335">
    <property type="entry name" value="LacI/GalR-like_sensor"/>
</dbReference>
<dbReference type="Gene3D" id="3.40.50.2300">
    <property type="match status" value="2"/>
</dbReference>
<dbReference type="Pfam" id="PF00356">
    <property type="entry name" value="LacI"/>
    <property type="match status" value="1"/>
</dbReference>
<keyword evidence="2 5" id="KW-0238">DNA-binding</keyword>
<dbReference type="PANTHER" id="PTHR30146">
    <property type="entry name" value="LACI-RELATED TRANSCRIPTIONAL REPRESSOR"/>
    <property type="match status" value="1"/>
</dbReference>